<sequence length="70" mass="7774">MVSKWDGAAEFSEKDIIRTERNSGVISNMVTEIQTTEEDEAKDAESAEIRWSLHGAKTVQVSGTTLEMMP</sequence>
<evidence type="ECO:0000313" key="1">
    <source>
        <dbReference type="EMBL" id="KAG8047870.1"/>
    </source>
</evidence>
<name>A0A8J5R072_ZIZPA</name>
<gene>
    <name evidence="1" type="ORF">GUJ93_ZPchr0008g12830</name>
</gene>
<dbReference type="AlphaFoldDB" id="A0A8J5R072"/>
<keyword evidence="2" id="KW-1185">Reference proteome</keyword>
<reference evidence="1" key="1">
    <citation type="journal article" date="2021" name="bioRxiv">
        <title>Whole Genome Assembly and Annotation of Northern Wild Rice, Zizania palustris L., Supports a Whole Genome Duplication in the Zizania Genus.</title>
        <authorList>
            <person name="Haas M."/>
            <person name="Kono T."/>
            <person name="Macchietto M."/>
            <person name="Millas R."/>
            <person name="McGilp L."/>
            <person name="Shao M."/>
            <person name="Duquette J."/>
            <person name="Hirsch C.N."/>
            <person name="Kimball J."/>
        </authorList>
    </citation>
    <scope>NUCLEOTIDE SEQUENCE</scope>
    <source>
        <tissue evidence="1">Fresh leaf tissue</tissue>
    </source>
</reference>
<reference evidence="1" key="2">
    <citation type="submission" date="2021-02" db="EMBL/GenBank/DDBJ databases">
        <authorList>
            <person name="Kimball J.A."/>
            <person name="Haas M.W."/>
            <person name="Macchietto M."/>
            <person name="Kono T."/>
            <person name="Duquette J."/>
            <person name="Shao M."/>
        </authorList>
    </citation>
    <scope>NUCLEOTIDE SEQUENCE</scope>
    <source>
        <tissue evidence="1">Fresh leaf tissue</tissue>
    </source>
</reference>
<dbReference type="Proteomes" id="UP000729402">
    <property type="component" value="Unassembled WGS sequence"/>
</dbReference>
<dbReference type="EMBL" id="JAAALK010000290">
    <property type="protein sequence ID" value="KAG8047870.1"/>
    <property type="molecule type" value="Genomic_DNA"/>
</dbReference>
<organism evidence="1 2">
    <name type="scientific">Zizania palustris</name>
    <name type="common">Northern wild rice</name>
    <dbReference type="NCBI Taxonomy" id="103762"/>
    <lineage>
        <taxon>Eukaryota</taxon>
        <taxon>Viridiplantae</taxon>
        <taxon>Streptophyta</taxon>
        <taxon>Embryophyta</taxon>
        <taxon>Tracheophyta</taxon>
        <taxon>Spermatophyta</taxon>
        <taxon>Magnoliopsida</taxon>
        <taxon>Liliopsida</taxon>
        <taxon>Poales</taxon>
        <taxon>Poaceae</taxon>
        <taxon>BOP clade</taxon>
        <taxon>Oryzoideae</taxon>
        <taxon>Oryzeae</taxon>
        <taxon>Zizaniinae</taxon>
        <taxon>Zizania</taxon>
    </lineage>
</organism>
<evidence type="ECO:0000313" key="2">
    <source>
        <dbReference type="Proteomes" id="UP000729402"/>
    </source>
</evidence>
<proteinExistence type="predicted"/>
<protein>
    <submittedName>
        <fullName evidence="1">Uncharacterized protein</fullName>
    </submittedName>
</protein>
<accession>A0A8J5R072</accession>
<comment type="caution">
    <text evidence="1">The sequence shown here is derived from an EMBL/GenBank/DDBJ whole genome shotgun (WGS) entry which is preliminary data.</text>
</comment>